<dbReference type="RefSeq" id="XP_039468946.1">
    <property type="nucleotide sequence ID" value="XM_039613012.1"/>
</dbReference>
<dbReference type="AlphaFoldDB" id="A0A668UF92"/>
<protein>
    <recommendedName>
        <fullName evidence="4">Synaptonemal complex central element protein 2</fullName>
    </recommendedName>
</protein>
<sequence>MIYTFCGFTTIMFNSDLALQSQQTQMDFGFEDIPSNFQYTPKKGCEVSRMTEDTDCDSSRGESSSVSVTEIQEHHSSSRTDDISRKAQESVEKINQSRISNQKMIDSFQEKLVEKVTDLCMQMKEHMYRVYEENSDKMQVNLQELQEVLESCTKFSHELLEANRALACLREGDMP</sequence>
<evidence type="ECO:0008006" key="4">
    <source>
        <dbReference type="Google" id="ProtNLM"/>
    </source>
</evidence>
<feature type="region of interest" description="Disordered" evidence="1">
    <location>
        <begin position="50"/>
        <end position="95"/>
    </location>
</feature>
<feature type="compositionally biased region" description="Basic and acidic residues" evidence="1">
    <location>
        <begin position="50"/>
        <end position="60"/>
    </location>
</feature>
<dbReference type="Proteomes" id="UP000472276">
    <property type="component" value="Unassembled WGS sequence"/>
</dbReference>
<accession>A0A668UF92</accession>
<dbReference type="PANTHER" id="PTHR28398">
    <property type="entry name" value="SYNAPTONEMAL COMPLEX CENTRAL ELEMENT PROTEIN 2"/>
    <property type="match status" value="1"/>
</dbReference>
<dbReference type="GO" id="GO:0007130">
    <property type="term" value="P:synaptonemal complex assembly"/>
    <property type="evidence" value="ECO:0007669"/>
    <property type="project" value="InterPro"/>
</dbReference>
<dbReference type="Ensembl" id="ENSOABT00000038077.2">
    <property type="protein sequence ID" value="ENSOABP00000037056.1"/>
    <property type="gene ID" value="ENSOABG00000017003.2"/>
</dbReference>
<reference evidence="2" key="2">
    <citation type="submission" date="2025-09" db="UniProtKB">
        <authorList>
            <consortium name="Ensembl"/>
        </authorList>
    </citation>
    <scope>IDENTIFICATION</scope>
</reference>
<proteinExistence type="predicted"/>
<name>A0A668UF92_OREAU</name>
<evidence type="ECO:0000313" key="3">
    <source>
        <dbReference type="Proteomes" id="UP000472276"/>
    </source>
</evidence>
<reference evidence="2" key="1">
    <citation type="submission" date="2025-08" db="UniProtKB">
        <authorList>
            <consortium name="Ensembl"/>
        </authorList>
    </citation>
    <scope>IDENTIFICATION</scope>
</reference>
<evidence type="ECO:0000313" key="2">
    <source>
        <dbReference type="Ensembl" id="ENSOABP00000037056.1"/>
    </source>
</evidence>
<dbReference type="OMA" id="MDFFFED"/>
<dbReference type="GO" id="GO:0000801">
    <property type="term" value="C:central element"/>
    <property type="evidence" value="ECO:0007669"/>
    <property type="project" value="InterPro"/>
</dbReference>
<keyword evidence="3" id="KW-1185">Reference proteome</keyword>
<organism evidence="2 3">
    <name type="scientific">Oreochromis aureus</name>
    <name type="common">Israeli tilapia</name>
    <name type="synonym">Chromis aureus</name>
    <dbReference type="NCBI Taxonomy" id="47969"/>
    <lineage>
        <taxon>Eukaryota</taxon>
        <taxon>Metazoa</taxon>
        <taxon>Chordata</taxon>
        <taxon>Craniata</taxon>
        <taxon>Vertebrata</taxon>
        <taxon>Euteleostomi</taxon>
        <taxon>Actinopterygii</taxon>
        <taxon>Neopterygii</taxon>
        <taxon>Teleostei</taxon>
        <taxon>Neoteleostei</taxon>
        <taxon>Acanthomorphata</taxon>
        <taxon>Ovalentaria</taxon>
        <taxon>Cichlomorphae</taxon>
        <taxon>Cichliformes</taxon>
        <taxon>Cichlidae</taxon>
        <taxon>African cichlids</taxon>
        <taxon>Pseudocrenilabrinae</taxon>
        <taxon>Oreochromini</taxon>
        <taxon>Oreochromis</taxon>
    </lineage>
</organism>
<dbReference type="PANTHER" id="PTHR28398:SF1">
    <property type="entry name" value="SYNAPTONEMAL COMPLEX CENTRAL ELEMENT PROTEIN 2"/>
    <property type="match status" value="1"/>
</dbReference>
<gene>
    <name evidence="2" type="primary">SYCE2</name>
</gene>
<evidence type="ECO:0000256" key="1">
    <source>
        <dbReference type="SAM" id="MobiDB-lite"/>
    </source>
</evidence>
<feature type="compositionally biased region" description="Basic and acidic residues" evidence="1">
    <location>
        <begin position="71"/>
        <end position="92"/>
    </location>
</feature>
<dbReference type="InterPro" id="IPR034609">
    <property type="entry name" value="Syce2"/>
</dbReference>
<dbReference type="GeneID" id="116330525"/>